<evidence type="ECO:0000313" key="2">
    <source>
        <dbReference type="Proteomes" id="UP001055811"/>
    </source>
</evidence>
<reference evidence="1 2" key="2">
    <citation type="journal article" date="2022" name="Mol. Ecol. Resour.">
        <title>The genomes of chicory, endive, great burdock and yacon provide insights into Asteraceae paleo-polyploidization history and plant inulin production.</title>
        <authorList>
            <person name="Fan W."/>
            <person name="Wang S."/>
            <person name="Wang H."/>
            <person name="Wang A."/>
            <person name="Jiang F."/>
            <person name="Liu H."/>
            <person name="Zhao H."/>
            <person name="Xu D."/>
            <person name="Zhang Y."/>
        </authorList>
    </citation>
    <scope>NUCLEOTIDE SEQUENCE [LARGE SCALE GENOMIC DNA]</scope>
    <source>
        <strain evidence="2">cv. Punajuju</strain>
        <tissue evidence="1">Leaves</tissue>
    </source>
</reference>
<reference evidence="2" key="1">
    <citation type="journal article" date="2022" name="Mol. Ecol. Resour.">
        <title>The genomes of chicory, endive, great burdock and yacon provide insights into Asteraceae palaeo-polyploidization history and plant inulin production.</title>
        <authorList>
            <person name="Fan W."/>
            <person name="Wang S."/>
            <person name="Wang H."/>
            <person name="Wang A."/>
            <person name="Jiang F."/>
            <person name="Liu H."/>
            <person name="Zhao H."/>
            <person name="Xu D."/>
            <person name="Zhang Y."/>
        </authorList>
    </citation>
    <scope>NUCLEOTIDE SEQUENCE [LARGE SCALE GENOMIC DNA]</scope>
    <source>
        <strain evidence="2">cv. Punajuju</strain>
    </source>
</reference>
<comment type="caution">
    <text evidence="1">The sequence shown here is derived from an EMBL/GenBank/DDBJ whole genome shotgun (WGS) entry which is preliminary data.</text>
</comment>
<name>A0ACB9GD38_CICIN</name>
<gene>
    <name evidence="1" type="ORF">L2E82_10998</name>
</gene>
<dbReference type="Proteomes" id="UP001055811">
    <property type="component" value="Linkage Group LG02"/>
</dbReference>
<proteinExistence type="predicted"/>
<protein>
    <submittedName>
        <fullName evidence="1">Uncharacterized protein</fullName>
    </submittedName>
</protein>
<sequence>MSGEVPPECDRVHQALLQCHRRVPSGPSRQAACRHLNRSLAECMIAFICPDESAAFPWRNLSSDMFFYCKILPKAIVDWMAS</sequence>
<evidence type="ECO:0000313" key="1">
    <source>
        <dbReference type="EMBL" id="KAI3781000.1"/>
    </source>
</evidence>
<dbReference type="EMBL" id="CM042010">
    <property type="protein sequence ID" value="KAI3781000.1"/>
    <property type="molecule type" value="Genomic_DNA"/>
</dbReference>
<organism evidence="1 2">
    <name type="scientific">Cichorium intybus</name>
    <name type="common">Chicory</name>
    <dbReference type="NCBI Taxonomy" id="13427"/>
    <lineage>
        <taxon>Eukaryota</taxon>
        <taxon>Viridiplantae</taxon>
        <taxon>Streptophyta</taxon>
        <taxon>Embryophyta</taxon>
        <taxon>Tracheophyta</taxon>
        <taxon>Spermatophyta</taxon>
        <taxon>Magnoliopsida</taxon>
        <taxon>eudicotyledons</taxon>
        <taxon>Gunneridae</taxon>
        <taxon>Pentapetalae</taxon>
        <taxon>asterids</taxon>
        <taxon>campanulids</taxon>
        <taxon>Asterales</taxon>
        <taxon>Asteraceae</taxon>
        <taxon>Cichorioideae</taxon>
        <taxon>Cichorieae</taxon>
        <taxon>Cichoriinae</taxon>
        <taxon>Cichorium</taxon>
    </lineage>
</organism>
<accession>A0ACB9GD38</accession>
<keyword evidence="2" id="KW-1185">Reference proteome</keyword>